<organism evidence="1">
    <name type="scientific">Lepeophtheirus salmonis</name>
    <name type="common">Salmon louse</name>
    <name type="synonym">Caligus salmonis</name>
    <dbReference type="NCBI Taxonomy" id="72036"/>
    <lineage>
        <taxon>Eukaryota</taxon>
        <taxon>Metazoa</taxon>
        <taxon>Ecdysozoa</taxon>
        <taxon>Arthropoda</taxon>
        <taxon>Crustacea</taxon>
        <taxon>Multicrustacea</taxon>
        <taxon>Hexanauplia</taxon>
        <taxon>Copepoda</taxon>
        <taxon>Siphonostomatoida</taxon>
        <taxon>Caligidae</taxon>
        <taxon>Lepeophtheirus</taxon>
    </lineage>
</organism>
<reference evidence="1" key="1">
    <citation type="submission" date="2014-05" db="EMBL/GenBank/DDBJ databases">
        <authorList>
            <person name="Chronopoulou M."/>
        </authorList>
    </citation>
    <scope>NUCLEOTIDE SEQUENCE</scope>
    <source>
        <tissue evidence="1">Whole organism</tissue>
    </source>
</reference>
<proteinExistence type="predicted"/>
<protein>
    <submittedName>
        <fullName evidence="1">Uncharacterized protein</fullName>
    </submittedName>
</protein>
<dbReference type="AlphaFoldDB" id="A0A0K2TNT2"/>
<accession>A0A0K2TNT2</accession>
<evidence type="ECO:0000313" key="1">
    <source>
        <dbReference type="EMBL" id="CDW27297.1"/>
    </source>
</evidence>
<dbReference type="EMBL" id="HACA01009936">
    <property type="protein sequence ID" value="CDW27297.1"/>
    <property type="molecule type" value="Transcribed_RNA"/>
</dbReference>
<name>A0A0K2TNT2_LEPSM</name>
<sequence length="37" mass="4415">MNQFHLNPGYSFVILQNNTKMFSLKIYNSSFLFSRNL</sequence>